<dbReference type="CDD" id="cd03230">
    <property type="entry name" value="ABC_DR_subfamily_A"/>
    <property type="match status" value="1"/>
</dbReference>
<accession>A0A2S9QER0</accession>
<comment type="caution">
    <text evidence="5">The sequence shown here is derived from an EMBL/GenBank/DDBJ whole genome shotgun (WGS) entry which is preliminary data.</text>
</comment>
<dbReference type="Gene3D" id="3.40.50.300">
    <property type="entry name" value="P-loop containing nucleotide triphosphate hydrolases"/>
    <property type="match status" value="1"/>
</dbReference>
<dbReference type="InterPro" id="IPR003439">
    <property type="entry name" value="ABC_transporter-like_ATP-bd"/>
</dbReference>
<reference evidence="5 6" key="1">
    <citation type="submission" date="2018-02" db="EMBL/GenBank/DDBJ databases">
        <title>Whole genome sequencing of endophytic bacterium.</title>
        <authorList>
            <person name="Eedara R."/>
            <person name="Podile A.R."/>
        </authorList>
    </citation>
    <scope>NUCLEOTIDE SEQUENCE [LARGE SCALE GENOMIC DNA]</scope>
    <source>
        <strain evidence="5 6">RP1T</strain>
    </source>
</reference>
<sequence>MTNFASTQSIPAATPIRAAGLSKVYGTHQALTNVSVRIEPGEIVGLVGRNGAGKSTLIRALLGLIEVEAGTAWVFDEAALTMSDGVKERLAYVSQTPTALEWMSVKQMMHFIARLYPSLDREYVNEALKRARIPIDRKLSALSPGERQQVELVRALAIRPELLVLDEPAAALDPAVRRELLRDIVIRAGEGGTTVLFSTHIVSDLERVASRILFLHQGHLILDAPVDDLKECVAHVIVPPHALPEGAIVGELHRRILADGALSLVLRRSPAEDWPDFARRAGIRTLGIEDLFVEIAQ</sequence>
<dbReference type="OrthoDB" id="9778547at2"/>
<dbReference type="InterPro" id="IPR027417">
    <property type="entry name" value="P-loop_NTPase"/>
</dbReference>
<name>A0A2S9QER0_9HYPH</name>
<feature type="domain" description="ABC transporter" evidence="4">
    <location>
        <begin position="16"/>
        <end position="242"/>
    </location>
</feature>
<dbReference type="EMBL" id="PUEJ01000003">
    <property type="protein sequence ID" value="PRH87836.1"/>
    <property type="molecule type" value="Genomic_DNA"/>
</dbReference>
<dbReference type="RefSeq" id="WP_105861505.1">
    <property type="nucleotide sequence ID" value="NZ_PUEJ01000003.1"/>
</dbReference>
<dbReference type="GO" id="GO:0005524">
    <property type="term" value="F:ATP binding"/>
    <property type="evidence" value="ECO:0007669"/>
    <property type="project" value="UniProtKB-KW"/>
</dbReference>
<dbReference type="PROSITE" id="PS50893">
    <property type="entry name" value="ABC_TRANSPORTER_2"/>
    <property type="match status" value="1"/>
</dbReference>
<dbReference type="InterPro" id="IPR003593">
    <property type="entry name" value="AAA+_ATPase"/>
</dbReference>
<evidence type="ECO:0000256" key="2">
    <source>
        <dbReference type="ARBA" id="ARBA00022741"/>
    </source>
</evidence>
<protein>
    <submittedName>
        <fullName evidence="5">ABC transporter ATP-binding protein</fullName>
    </submittedName>
</protein>
<dbReference type="Proteomes" id="UP000237682">
    <property type="component" value="Unassembled WGS sequence"/>
</dbReference>
<dbReference type="AlphaFoldDB" id="A0A2S9QER0"/>
<keyword evidence="3 5" id="KW-0067">ATP-binding</keyword>
<keyword evidence="2" id="KW-0547">Nucleotide-binding</keyword>
<dbReference type="PANTHER" id="PTHR42939">
    <property type="entry name" value="ABC TRANSPORTER ATP-BINDING PROTEIN ALBC-RELATED"/>
    <property type="match status" value="1"/>
</dbReference>
<keyword evidence="6" id="KW-1185">Reference proteome</keyword>
<evidence type="ECO:0000259" key="4">
    <source>
        <dbReference type="PROSITE" id="PS50893"/>
    </source>
</evidence>
<proteinExistence type="predicted"/>
<evidence type="ECO:0000256" key="1">
    <source>
        <dbReference type="ARBA" id="ARBA00022448"/>
    </source>
</evidence>
<evidence type="ECO:0000313" key="5">
    <source>
        <dbReference type="EMBL" id="PRH87836.1"/>
    </source>
</evidence>
<dbReference type="SUPFAM" id="SSF52540">
    <property type="entry name" value="P-loop containing nucleoside triphosphate hydrolases"/>
    <property type="match status" value="1"/>
</dbReference>
<dbReference type="InterPro" id="IPR051782">
    <property type="entry name" value="ABC_Transporter_VariousFunc"/>
</dbReference>
<evidence type="ECO:0000256" key="3">
    <source>
        <dbReference type="ARBA" id="ARBA00022840"/>
    </source>
</evidence>
<dbReference type="Pfam" id="PF00005">
    <property type="entry name" value="ABC_tran"/>
    <property type="match status" value="1"/>
</dbReference>
<organism evidence="5 6">
    <name type="scientific">Labrys okinawensis</name>
    <dbReference type="NCBI Taxonomy" id="346911"/>
    <lineage>
        <taxon>Bacteria</taxon>
        <taxon>Pseudomonadati</taxon>
        <taxon>Pseudomonadota</taxon>
        <taxon>Alphaproteobacteria</taxon>
        <taxon>Hyphomicrobiales</taxon>
        <taxon>Xanthobacteraceae</taxon>
        <taxon>Labrys</taxon>
    </lineage>
</organism>
<dbReference type="PANTHER" id="PTHR42939:SF1">
    <property type="entry name" value="ABC TRANSPORTER ATP-BINDING PROTEIN ALBC-RELATED"/>
    <property type="match status" value="1"/>
</dbReference>
<keyword evidence="1" id="KW-0813">Transport</keyword>
<dbReference type="GO" id="GO:0016887">
    <property type="term" value="F:ATP hydrolysis activity"/>
    <property type="evidence" value="ECO:0007669"/>
    <property type="project" value="InterPro"/>
</dbReference>
<evidence type="ECO:0000313" key="6">
    <source>
        <dbReference type="Proteomes" id="UP000237682"/>
    </source>
</evidence>
<gene>
    <name evidence="5" type="ORF">C5L14_07950</name>
</gene>
<dbReference type="SMART" id="SM00382">
    <property type="entry name" value="AAA"/>
    <property type="match status" value="1"/>
</dbReference>